<dbReference type="GO" id="GO:0043190">
    <property type="term" value="C:ATP-binding cassette (ABC) transporter complex"/>
    <property type="evidence" value="ECO:0007669"/>
    <property type="project" value="InterPro"/>
</dbReference>
<dbReference type="RefSeq" id="WP_183350041.1">
    <property type="nucleotide sequence ID" value="NZ_JACHEO010000007.1"/>
</dbReference>
<comment type="function">
    <text evidence="1">Part of the binding-protein-dependent transport system for glutamine; probably responsible for the translocation of the substrate across the membrane.</text>
</comment>
<keyword evidence="6 10" id="KW-0812">Transmembrane</keyword>
<dbReference type="PROSITE" id="PS50928">
    <property type="entry name" value="ABC_TM1"/>
    <property type="match status" value="1"/>
</dbReference>
<evidence type="ECO:0000256" key="8">
    <source>
        <dbReference type="ARBA" id="ARBA00022989"/>
    </source>
</evidence>
<feature type="transmembrane region" description="Helical" evidence="10">
    <location>
        <begin position="72"/>
        <end position="92"/>
    </location>
</feature>
<evidence type="ECO:0000313" key="12">
    <source>
        <dbReference type="EMBL" id="MBB5347865.1"/>
    </source>
</evidence>
<proteinExistence type="inferred from homology"/>
<dbReference type="PANTHER" id="PTHR30614:SF20">
    <property type="entry name" value="GLUTAMINE TRANSPORT SYSTEM PERMEASE PROTEIN GLNP"/>
    <property type="match status" value="1"/>
</dbReference>
<organism evidence="12 13">
    <name type="scientific">Desulfoprunum benzoelyticum</name>
    <dbReference type="NCBI Taxonomy" id="1506996"/>
    <lineage>
        <taxon>Bacteria</taxon>
        <taxon>Pseudomonadati</taxon>
        <taxon>Thermodesulfobacteriota</taxon>
        <taxon>Desulfobulbia</taxon>
        <taxon>Desulfobulbales</taxon>
        <taxon>Desulfobulbaceae</taxon>
        <taxon>Desulfoprunum</taxon>
    </lineage>
</organism>
<dbReference type="NCBIfam" id="TIGR01726">
    <property type="entry name" value="HEQRo_perm_3TM"/>
    <property type="match status" value="1"/>
</dbReference>
<keyword evidence="5" id="KW-1003">Cell membrane</keyword>
<dbReference type="GO" id="GO:0022857">
    <property type="term" value="F:transmembrane transporter activity"/>
    <property type="evidence" value="ECO:0007669"/>
    <property type="project" value="InterPro"/>
</dbReference>
<gene>
    <name evidence="12" type="ORF">HNQ81_001594</name>
</gene>
<keyword evidence="13" id="KW-1185">Reference proteome</keyword>
<dbReference type="InterPro" id="IPR043429">
    <property type="entry name" value="ArtM/GltK/GlnP/TcyL/YhdX-like"/>
</dbReference>
<evidence type="ECO:0000256" key="4">
    <source>
        <dbReference type="ARBA" id="ARBA00022448"/>
    </source>
</evidence>
<evidence type="ECO:0000256" key="6">
    <source>
        <dbReference type="ARBA" id="ARBA00022692"/>
    </source>
</evidence>
<dbReference type="InterPro" id="IPR035906">
    <property type="entry name" value="MetI-like_sf"/>
</dbReference>
<name>A0A840UQE0_9BACT</name>
<dbReference type="Pfam" id="PF00528">
    <property type="entry name" value="BPD_transp_1"/>
    <property type="match status" value="1"/>
</dbReference>
<dbReference type="AlphaFoldDB" id="A0A840UQE0"/>
<feature type="transmembrane region" description="Helical" evidence="10">
    <location>
        <begin position="12"/>
        <end position="31"/>
    </location>
</feature>
<accession>A0A840UQE0</accession>
<sequence>MPRLQRKLSRLDWFVLAGLIGAAVFLLYRMFFNLNYNWNWGIIPTYLIRFDAERQRWVANALLEGLFTTIRLSVWGMLLALGLGVLLGVMRVATRLAPRLISRLYIEFIRNTPALVLVFLFYYFVNDRLLSHFEIDALIRRSPPYVHEFLTLAAGDPTLLSPFISGAMTIGLFQAAYIAEIVRAGIQSIPVGQWEASRSLGLPKILVLRLVILPQAIRVMLPPLAGEFINTIKYSSIVSIISIQELTFQGLQVMASTQATIEIWITVTAMYLVLCLGLSLAVHRLERKYRQTVQ</sequence>
<reference evidence="12 13" key="1">
    <citation type="submission" date="2020-08" db="EMBL/GenBank/DDBJ databases">
        <title>Genomic Encyclopedia of Type Strains, Phase IV (KMG-IV): sequencing the most valuable type-strain genomes for metagenomic binning, comparative biology and taxonomic classification.</title>
        <authorList>
            <person name="Goeker M."/>
        </authorList>
    </citation>
    <scope>NUCLEOTIDE SEQUENCE [LARGE SCALE GENOMIC DNA]</scope>
    <source>
        <strain evidence="12 13">DSM 28570</strain>
    </source>
</reference>
<evidence type="ECO:0000256" key="5">
    <source>
        <dbReference type="ARBA" id="ARBA00022475"/>
    </source>
</evidence>
<evidence type="ECO:0000256" key="9">
    <source>
        <dbReference type="ARBA" id="ARBA00023136"/>
    </source>
</evidence>
<evidence type="ECO:0000256" key="1">
    <source>
        <dbReference type="ARBA" id="ARBA00003159"/>
    </source>
</evidence>
<feature type="transmembrane region" description="Helical" evidence="10">
    <location>
        <begin position="263"/>
        <end position="282"/>
    </location>
</feature>
<dbReference type="EMBL" id="JACHEO010000007">
    <property type="protein sequence ID" value="MBB5347865.1"/>
    <property type="molecule type" value="Genomic_DNA"/>
</dbReference>
<keyword evidence="8 10" id="KW-1133">Transmembrane helix</keyword>
<dbReference type="CDD" id="cd06261">
    <property type="entry name" value="TM_PBP2"/>
    <property type="match status" value="1"/>
</dbReference>
<dbReference type="SUPFAM" id="SSF161098">
    <property type="entry name" value="MetI-like"/>
    <property type="match status" value="1"/>
</dbReference>
<evidence type="ECO:0000256" key="7">
    <source>
        <dbReference type="ARBA" id="ARBA00022970"/>
    </source>
</evidence>
<evidence type="ECO:0000256" key="2">
    <source>
        <dbReference type="ARBA" id="ARBA00004429"/>
    </source>
</evidence>
<dbReference type="Proteomes" id="UP000539642">
    <property type="component" value="Unassembled WGS sequence"/>
</dbReference>
<evidence type="ECO:0000259" key="11">
    <source>
        <dbReference type="PROSITE" id="PS50928"/>
    </source>
</evidence>
<protein>
    <submittedName>
        <fullName evidence="12">Polar amino acid transport system permease protein</fullName>
    </submittedName>
</protein>
<keyword evidence="9 10" id="KW-0472">Membrane</keyword>
<evidence type="ECO:0000256" key="3">
    <source>
        <dbReference type="ARBA" id="ARBA00010072"/>
    </source>
</evidence>
<dbReference type="InterPro" id="IPR000515">
    <property type="entry name" value="MetI-like"/>
</dbReference>
<comment type="subcellular location">
    <subcellularLocation>
        <location evidence="2">Cell inner membrane</location>
        <topology evidence="2">Multi-pass membrane protein</topology>
    </subcellularLocation>
    <subcellularLocation>
        <location evidence="10">Cell membrane</location>
        <topology evidence="10">Multi-pass membrane protein</topology>
    </subcellularLocation>
</comment>
<comment type="caution">
    <text evidence="12">The sequence shown here is derived from an EMBL/GenBank/DDBJ whole genome shotgun (WGS) entry which is preliminary data.</text>
</comment>
<dbReference type="PANTHER" id="PTHR30614">
    <property type="entry name" value="MEMBRANE COMPONENT OF AMINO ACID ABC TRANSPORTER"/>
    <property type="match status" value="1"/>
</dbReference>
<keyword evidence="4 10" id="KW-0813">Transport</keyword>
<comment type="similarity">
    <text evidence="3">Belongs to the binding-protein-dependent transport system permease family. HisMQ subfamily.</text>
</comment>
<evidence type="ECO:0000313" key="13">
    <source>
        <dbReference type="Proteomes" id="UP000539642"/>
    </source>
</evidence>
<feature type="domain" description="ABC transmembrane type-1" evidence="11">
    <location>
        <begin position="66"/>
        <end position="282"/>
    </location>
</feature>
<dbReference type="Gene3D" id="1.10.3720.10">
    <property type="entry name" value="MetI-like"/>
    <property type="match status" value="1"/>
</dbReference>
<feature type="transmembrane region" description="Helical" evidence="10">
    <location>
        <begin position="104"/>
        <end position="125"/>
    </location>
</feature>
<keyword evidence="7" id="KW-0029">Amino-acid transport</keyword>
<dbReference type="GO" id="GO:0006865">
    <property type="term" value="P:amino acid transport"/>
    <property type="evidence" value="ECO:0007669"/>
    <property type="project" value="UniProtKB-KW"/>
</dbReference>
<dbReference type="InterPro" id="IPR010065">
    <property type="entry name" value="AA_ABC_transptr_permease_3TM"/>
</dbReference>
<evidence type="ECO:0000256" key="10">
    <source>
        <dbReference type="RuleBase" id="RU363032"/>
    </source>
</evidence>